<name>A0A8H5HZ97_9AGAR</name>
<dbReference type="Proteomes" id="UP000518752">
    <property type="component" value="Unassembled WGS sequence"/>
</dbReference>
<dbReference type="EMBL" id="JAACJN010000387">
    <property type="protein sequence ID" value="KAF5345000.1"/>
    <property type="molecule type" value="Genomic_DNA"/>
</dbReference>
<comment type="caution">
    <text evidence="2">The sequence shown here is derived from an EMBL/GenBank/DDBJ whole genome shotgun (WGS) entry which is preliminary data.</text>
</comment>
<reference evidence="2 3" key="1">
    <citation type="journal article" date="2020" name="ISME J.">
        <title>Uncovering the hidden diversity of litter-decomposition mechanisms in mushroom-forming fungi.</title>
        <authorList>
            <person name="Floudas D."/>
            <person name="Bentzer J."/>
            <person name="Ahren D."/>
            <person name="Johansson T."/>
            <person name="Persson P."/>
            <person name="Tunlid A."/>
        </authorList>
    </citation>
    <scope>NUCLEOTIDE SEQUENCE [LARGE SCALE GENOMIC DNA]</scope>
    <source>
        <strain evidence="2 3">CBS 406.79</strain>
    </source>
</reference>
<proteinExistence type="predicted"/>
<evidence type="ECO:0000313" key="2">
    <source>
        <dbReference type="EMBL" id="KAF5392238.1"/>
    </source>
</evidence>
<dbReference type="EMBL" id="JAACJN010000006">
    <property type="protein sequence ID" value="KAF5392238.1"/>
    <property type="molecule type" value="Genomic_DNA"/>
</dbReference>
<protein>
    <submittedName>
        <fullName evidence="2">Uncharacterized protein</fullName>
    </submittedName>
</protein>
<keyword evidence="3" id="KW-1185">Reference proteome</keyword>
<evidence type="ECO:0000313" key="1">
    <source>
        <dbReference type="EMBL" id="KAF5345000.1"/>
    </source>
</evidence>
<evidence type="ECO:0000313" key="3">
    <source>
        <dbReference type="Proteomes" id="UP000518752"/>
    </source>
</evidence>
<organism evidence="2 3">
    <name type="scientific">Collybiopsis confluens</name>
    <dbReference type="NCBI Taxonomy" id="2823264"/>
    <lineage>
        <taxon>Eukaryota</taxon>
        <taxon>Fungi</taxon>
        <taxon>Dikarya</taxon>
        <taxon>Basidiomycota</taxon>
        <taxon>Agaricomycotina</taxon>
        <taxon>Agaricomycetes</taxon>
        <taxon>Agaricomycetidae</taxon>
        <taxon>Agaricales</taxon>
        <taxon>Marasmiineae</taxon>
        <taxon>Omphalotaceae</taxon>
        <taxon>Collybiopsis</taxon>
    </lineage>
</organism>
<sequence>MSQLNSSVKPWPLSVARSTGSENQDLLHALLCSSAIDEISDVDDYDAVRSYATHQGLKADESGKIAIGLIFWVYPTTLHGPYHENERRGIEKHGVLLTVESGASVDEVVKRVKDGVRPNEIVHVHICA</sequence>
<dbReference type="AlphaFoldDB" id="A0A8H5HZ97"/>
<gene>
    <name evidence="2" type="ORF">D9757_001473</name>
    <name evidence="1" type="ORF">D9757_013988</name>
</gene>
<accession>A0A8H5HZ97</accession>
<dbReference type="OrthoDB" id="2789562at2759"/>